<reference evidence="3 5" key="2">
    <citation type="submission" date="2019-04" db="EMBL/GenBank/DDBJ databases">
        <title>Long-read de novo sequencing of Cupriavidus necator H16.</title>
        <authorList>
            <person name="Little G.T."/>
            <person name="Ehsaan M."/>
            <person name="Arenas-Lopez C."/>
            <person name="Jawed K."/>
            <person name="Winzer K."/>
            <person name="Kovacs K."/>
            <person name="Malys N."/>
            <person name="Minton N.P."/>
        </authorList>
    </citation>
    <scope>NUCLEOTIDE SEQUENCE [LARGE SCALE GENOMIC DNA]</scope>
    <source>
        <strain evidence="3 5">H16</strain>
    </source>
</reference>
<dbReference type="OrthoDB" id="9789139at2"/>
<dbReference type="KEGG" id="reh:H16_A3233"/>
<dbReference type="Proteomes" id="UP000008210">
    <property type="component" value="Chromosome 1"/>
</dbReference>
<evidence type="ECO:0000313" key="4">
    <source>
        <dbReference type="Proteomes" id="UP000008210"/>
    </source>
</evidence>
<proteinExistence type="predicted"/>
<gene>
    <name evidence="2" type="ordered locus">H16_A3233</name>
    <name evidence="3" type="ORF">E6A55_16475</name>
</gene>
<evidence type="ECO:0000256" key="1">
    <source>
        <dbReference type="SAM" id="MobiDB-lite"/>
    </source>
</evidence>
<dbReference type="AlphaFoldDB" id="Q0K6R3"/>
<name>Q0K6R3_CUPNH</name>
<dbReference type="EMBL" id="CP039287">
    <property type="protein sequence ID" value="QCC02063.1"/>
    <property type="molecule type" value="Genomic_DNA"/>
</dbReference>
<dbReference type="InterPro" id="IPR017601">
    <property type="entry name" value="DGQHR-contain_dom"/>
</dbReference>
<evidence type="ECO:0000313" key="5">
    <source>
        <dbReference type="Proteomes" id="UP000296079"/>
    </source>
</evidence>
<reference evidence="2 4" key="1">
    <citation type="journal article" date="2006" name="Nat. Biotechnol.">
        <title>Genome sequence of the bioplastic-producing 'Knallgas' bacterium Ralstonia eutropha H16.</title>
        <authorList>
            <person name="Pohlmann A."/>
            <person name="Fricke W.F."/>
            <person name="Reinecke F."/>
            <person name="Kusian B."/>
            <person name="Liesegang H."/>
            <person name="Cramm R."/>
            <person name="Eitinger T."/>
            <person name="Ewering C."/>
            <person name="Potter M."/>
            <person name="Schwartz E."/>
            <person name="Strittmatter A."/>
            <person name="Voss I."/>
            <person name="Gottschalk G."/>
            <person name="Steinbuechel A."/>
            <person name="Friedrich B."/>
            <person name="Bowien B."/>
        </authorList>
    </citation>
    <scope>NUCLEOTIDE SEQUENCE [LARGE SCALE GENOMIC DNA]</scope>
    <source>
        <strain evidence="4">ATCC 17699 / DSM 428 / KCTC 22496 / NCIMB 10442 / H16 / Stanier 337</strain>
        <strain evidence="2">H16</strain>
    </source>
</reference>
<dbReference type="HOGENOM" id="CLU_072752_0_0_4"/>
<dbReference type="RefSeq" id="WP_011616070.1">
    <property type="nucleotide sequence ID" value="NC_008313.1"/>
</dbReference>
<evidence type="ECO:0000313" key="2">
    <source>
        <dbReference type="EMBL" id="CAJ94308.1"/>
    </source>
</evidence>
<dbReference type="NCBIfam" id="TIGR03187">
    <property type="entry name" value="DGQHR"/>
    <property type="match status" value="1"/>
</dbReference>
<dbReference type="CDD" id="cd16413">
    <property type="entry name" value="DGQHR_domain"/>
    <property type="match status" value="1"/>
</dbReference>
<dbReference type="EMBL" id="AM260479">
    <property type="protein sequence ID" value="CAJ94308.1"/>
    <property type="molecule type" value="Genomic_DNA"/>
</dbReference>
<dbReference type="eggNOG" id="ENOG502Z7Y8">
    <property type="taxonomic scope" value="Bacteria"/>
</dbReference>
<accession>Q0K6R3</accession>
<keyword evidence="4" id="KW-1185">Reference proteome</keyword>
<protein>
    <submittedName>
        <fullName evidence="3">DGQHR domain-containing protein</fullName>
    </submittedName>
</protein>
<feature type="region of interest" description="Disordered" evidence="1">
    <location>
        <begin position="1"/>
        <end position="24"/>
    </location>
</feature>
<dbReference type="Proteomes" id="UP000296079">
    <property type="component" value="Chromosome 1"/>
</dbReference>
<evidence type="ECO:0000313" key="3">
    <source>
        <dbReference type="EMBL" id="QCC02063.1"/>
    </source>
</evidence>
<dbReference type="Pfam" id="PF14072">
    <property type="entry name" value="DndB"/>
    <property type="match status" value="1"/>
</dbReference>
<organism evidence="2 4">
    <name type="scientific">Cupriavidus necator (strain ATCC 17699 / DSM 428 / KCTC 22496 / NCIMB 10442 / H16 / Stanier 337)</name>
    <name type="common">Ralstonia eutropha</name>
    <dbReference type="NCBI Taxonomy" id="381666"/>
    <lineage>
        <taxon>Bacteria</taxon>
        <taxon>Pseudomonadati</taxon>
        <taxon>Pseudomonadota</taxon>
        <taxon>Betaproteobacteria</taxon>
        <taxon>Burkholderiales</taxon>
        <taxon>Burkholderiaceae</taxon>
        <taxon>Cupriavidus</taxon>
    </lineage>
</organism>
<dbReference type="InterPro" id="IPR017642">
    <property type="entry name" value="DNA_S_mod_DndB"/>
</dbReference>
<sequence>MTAAKKVIPRKRTTTPVSRRISESNSNRLRFSASLIQQGDKQFYSVTMPTDILAAHCFVTTRHEDVQNGFQRVLDKKRAEDIARYIDSGEGTIPGSIILSAQEDADLKVLQGKTLEFSAVPRAFLVLDGQHRVYGFRMATTAFRVPVVIYSGLTPVEEARLFIDINTKQRQVPNELLLDIKQLAQREDQRDTLLRQTFDLFSSDSASVMFGLMSPSSRQHNKISRVTFSLAMKPALAVFNAPTPLSVFQITNAYLAAFKDVLDKARVDASLTAPTTFRAVFDIFPEVARISAAQHGKNFSKQKFAAIINPIGDLLTRSKYEKASASVKTLGELFSSLIKKDFSI</sequence>